<reference evidence="3" key="2">
    <citation type="submission" date="2010-07" db="EMBL/GenBank/DDBJ databases">
        <authorList>
            <consortium name="The Broad Institute Genome Sequencing Platform"/>
            <consortium name="Broad Institute Genome Sequencing Center for Infectious Disease"/>
            <person name="Ma L.-J."/>
            <person name="Dead R."/>
            <person name="Young S."/>
            <person name="Zeng Q."/>
            <person name="Koehrsen M."/>
            <person name="Alvarado L."/>
            <person name="Berlin A."/>
            <person name="Chapman S.B."/>
            <person name="Chen Z."/>
            <person name="Freedman E."/>
            <person name="Gellesch M."/>
            <person name="Goldberg J."/>
            <person name="Griggs A."/>
            <person name="Gujja S."/>
            <person name="Heilman E.R."/>
            <person name="Heiman D."/>
            <person name="Hepburn T."/>
            <person name="Howarth C."/>
            <person name="Jen D."/>
            <person name="Larson L."/>
            <person name="Mehta T."/>
            <person name="Neiman D."/>
            <person name="Pearson M."/>
            <person name="Roberts A."/>
            <person name="Saif S."/>
            <person name="Shea T."/>
            <person name="Shenoy N."/>
            <person name="Sisk P."/>
            <person name="Stolte C."/>
            <person name="Sykes S."/>
            <person name="Walk T."/>
            <person name="White J."/>
            <person name="Yandava C."/>
            <person name="Haas B."/>
            <person name="Nusbaum C."/>
            <person name="Birren B."/>
        </authorList>
    </citation>
    <scope>NUCLEOTIDE SEQUENCE</scope>
    <source>
        <strain evidence="3">R3-111a-1</strain>
    </source>
</reference>
<protein>
    <submittedName>
        <fullName evidence="3 4">Uncharacterized protein</fullName>
    </submittedName>
</protein>
<keyword evidence="2" id="KW-0472">Membrane</keyword>
<evidence type="ECO:0000256" key="1">
    <source>
        <dbReference type="SAM" id="MobiDB-lite"/>
    </source>
</evidence>
<reference evidence="5" key="1">
    <citation type="submission" date="2010-07" db="EMBL/GenBank/DDBJ databases">
        <title>The genome sequence of Gaeumannomyces graminis var. tritici strain R3-111a-1.</title>
        <authorList>
            <consortium name="The Broad Institute Genome Sequencing Platform"/>
            <person name="Ma L.-J."/>
            <person name="Dead R."/>
            <person name="Young S."/>
            <person name="Zeng Q."/>
            <person name="Koehrsen M."/>
            <person name="Alvarado L."/>
            <person name="Berlin A."/>
            <person name="Chapman S.B."/>
            <person name="Chen Z."/>
            <person name="Freedman E."/>
            <person name="Gellesch M."/>
            <person name="Goldberg J."/>
            <person name="Griggs A."/>
            <person name="Gujja S."/>
            <person name="Heilman E.R."/>
            <person name="Heiman D."/>
            <person name="Hepburn T."/>
            <person name="Howarth C."/>
            <person name="Jen D."/>
            <person name="Larson L."/>
            <person name="Mehta T."/>
            <person name="Neiman D."/>
            <person name="Pearson M."/>
            <person name="Roberts A."/>
            <person name="Saif S."/>
            <person name="Shea T."/>
            <person name="Shenoy N."/>
            <person name="Sisk P."/>
            <person name="Stolte C."/>
            <person name="Sykes S."/>
            <person name="Walk T."/>
            <person name="White J."/>
            <person name="Yandava C."/>
            <person name="Haas B."/>
            <person name="Nusbaum C."/>
            <person name="Birren B."/>
        </authorList>
    </citation>
    <scope>NUCLEOTIDE SEQUENCE [LARGE SCALE GENOMIC DNA]</scope>
    <source>
        <strain evidence="5">R3-111a-1</strain>
    </source>
</reference>
<proteinExistence type="predicted"/>
<name>J3NFZ5_GAET3</name>
<keyword evidence="2" id="KW-0812">Transmembrane</keyword>
<reference evidence="3" key="3">
    <citation type="submission" date="2010-09" db="EMBL/GenBank/DDBJ databases">
        <title>Annotation of Gaeumannomyces graminis var. tritici R3-111a-1.</title>
        <authorList>
            <consortium name="The Broad Institute Genome Sequencing Platform"/>
            <person name="Ma L.-J."/>
            <person name="Dead R."/>
            <person name="Young S.K."/>
            <person name="Zeng Q."/>
            <person name="Gargeya S."/>
            <person name="Fitzgerald M."/>
            <person name="Haas B."/>
            <person name="Abouelleil A."/>
            <person name="Alvarado L."/>
            <person name="Arachchi H.M."/>
            <person name="Berlin A."/>
            <person name="Brown A."/>
            <person name="Chapman S.B."/>
            <person name="Chen Z."/>
            <person name="Dunbar C."/>
            <person name="Freedman E."/>
            <person name="Gearin G."/>
            <person name="Gellesch M."/>
            <person name="Goldberg J."/>
            <person name="Griggs A."/>
            <person name="Gujja S."/>
            <person name="Heiman D."/>
            <person name="Howarth C."/>
            <person name="Larson L."/>
            <person name="Lui A."/>
            <person name="MacDonald P.J.P."/>
            <person name="Mehta T."/>
            <person name="Montmayeur A."/>
            <person name="Murphy C."/>
            <person name="Neiman D."/>
            <person name="Pearson M."/>
            <person name="Priest M."/>
            <person name="Roberts A."/>
            <person name="Saif S."/>
            <person name="Shea T."/>
            <person name="Shenoy N."/>
            <person name="Sisk P."/>
            <person name="Stolte C."/>
            <person name="Sykes S."/>
            <person name="Yandava C."/>
            <person name="Wortman J."/>
            <person name="Nusbaum C."/>
            <person name="Birren B."/>
        </authorList>
    </citation>
    <scope>NUCLEOTIDE SEQUENCE</scope>
    <source>
        <strain evidence="3">R3-111a-1</strain>
    </source>
</reference>
<dbReference type="EMBL" id="GL385395">
    <property type="protein sequence ID" value="EJT80185.1"/>
    <property type="molecule type" value="Genomic_DNA"/>
</dbReference>
<keyword evidence="2" id="KW-1133">Transmembrane helix</keyword>
<dbReference type="GeneID" id="20340646"/>
<keyword evidence="5" id="KW-1185">Reference proteome</keyword>
<dbReference type="HOGENOM" id="CLU_1019579_0_0_1"/>
<feature type="compositionally biased region" description="Basic and acidic residues" evidence="1">
    <location>
        <begin position="111"/>
        <end position="121"/>
    </location>
</feature>
<dbReference type="RefSeq" id="XP_009216194.1">
    <property type="nucleotide sequence ID" value="XM_009217930.1"/>
</dbReference>
<evidence type="ECO:0000256" key="2">
    <source>
        <dbReference type="SAM" id="Phobius"/>
    </source>
</evidence>
<evidence type="ECO:0000313" key="4">
    <source>
        <dbReference type="EnsemblFungi" id="EJT80185"/>
    </source>
</evidence>
<dbReference type="VEuPathDB" id="FungiDB:GGTG_00188"/>
<evidence type="ECO:0000313" key="3">
    <source>
        <dbReference type="EMBL" id="EJT80185.1"/>
    </source>
</evidence>
<dbReference type="EnsemblFungi" id="EJT80185">
    <property type="protein sequence ID" value="EJT80185"/>
    <property type="gene ID" value="GGTG_00188"/>
</dbReference>
<dbReference type="Proteomes" id="UP000006039">
    <property type="component" value="Unassembled WGS sequence"/>
</dbReference>
<organism evidence="3">
    <name type="scientific">Gaeumannomyces tritici (strain R3-111a-1)</name>
    <name type="common">Wheat and barley take-all root rot fungus</name>
    <name type="synonym">Gaeumannomyces graminis var. tritici</name>
    <dbReference type="NCBI Taxonomy" id="644352"/>
    <lineage>
        <taxon>Eukaryota</taxon>
        <taxon>Fungi</taxon>
        <taxon>Dikarya</taxon>
        <taxon>Ascomycota</taxon>
        <taxon>Pezizomycotina</taxon>
        <taxon>Sordariomycetes</taxon>
        <taxon>Sordariomycetidae</taxon>
        <taxon>Magnaporthales</taxon>
        <taxon>Magnaporthaceae</taxon>
        <taxon>Gaeumannomyces</taxon>
    </lineage>
</organism>
<reference evidence="4" key="4">
    <citation type="journal article" date="2015" name="G3 (Bethesda)">
        <title>Genome sequences of three phytopathogenic species of the Magnaporthaceae family of fungi.</title>
        <authorList>
            <person name="Okagaki L.H."/>
            <person name="Nunes C.C."/>
            <person name="Sailsbery J."/>
            <person name="Clay B."/>
            <person name="Brown D."/>
            <person name="John T."/>
            <person name="Oh Y."/>
            <person name="Young N."/>
            <person name="Fitzgerald M."/>
            <person name="Haas B.J."/>
            <person name="Zeng Q."/>
            <person name="Young S."/>
            <person name="Adiconis X."/>
            <person name="Fan L."/>
            <person name="Levin J.Z."/>
            <person name="Mitchell T.K."/>
            <person name="Okubara P.A."/>
            <person name="Farman M.L."/>
            <person name="Kohn L.M."/>
            <person name="Birren B."/>
            <person name="Ma L.-J."/>
            <person name="Dean R.A."/>
        </authorList>
    </citation>
    <scope>NUCLEOTIDE SEQUENCE</scope>
    <source>
        <strain evidence="4">R3-111a-1</strain>
    </source>
</reference>
<sequence length="273" mass="29368">MCGLAQAANETDCPQIRKTLLVQFHGMAPGFCATEHISDLSDGAGRPPYCRPLASIRGRFERPSCRDSDGGCLLPSAIPLSSCGTSSLAPSRLRGTQSTRGHGNSTTQGSRAKEVTPEVKTDGGSVWDSTYAGIVTSRLGRPGSSQSPQCNPFCKQTRSARGCATAVVQTVRLALPARARWSEDFFFVTLLHPPAFACAFACALAMGRATEWTSARRRAVQMMMIVDMEMEGHIHMGRLGLGKPFAVRPLCALLRREEATDIIADATKHIRAT</sequence>
<dbReference type="AlphaFoldDB" id="J3NFZ5"/>
<accession>J3NFZ5</accession>
<reference evidence="4" key="5">
    <citation type="submission" date="2018-04" db="UniProtKB">
        <authorList>
            <consortium name="EnsemblFungi"/>
        </authorList>
    </citation>
    <scope>IDENTIFICATION</scope>
    <source>
        <strain evidence="4">R3-111a-1</strain>
    </source>
</reference>
<evidence type="ECO:0000313" key="5">
    <source>
        <dbReference type="Proteomes" id="UP000006039"/>
    </source>
</evidence>
<feature type="compositionally biased region" description="Polar residues" evidence="1">
    <location>
        <begin position="85"/>
        <end position="110"/>
    </location>
</feature>
<gene>
    <name evidence="4" type="primary">20340646</name>
    <name evidence="3" type="ORF">GGTG_00188</name>
</gene>
<feature type="region of interest" description="Disordered" evidence="1">
    <location>
        <begin position="85"/>
        <end position="124"/>
    </location>
</feature>
<feature type="transmembrane region" description="Helical" evidence="2">
    <location>
        <begin position="185"/>
        <end position="207"/>
    </location>
</feature>